<dbReference type="STRING" id="317025.Tcr_1047"/>
<dbReference type="InterPro" id="IPR018642">
    <property type="entry name" value="DUF2066"/>
</dbReference>
<dbReference type="HOGENOM" id="CLU_771465_0_0_6"/>
<dbReference type="AlphaFoldDB" id="Q31GT1"/>
<dbReference type="Pfam" id="PF09839">
    <property type="entry name" value="DUF2066"/>
    <property type="match status" value="1"/>
</dbReference>
<reference evidence="1" key="1">
    <citation type="submission" date="2006-07" db="EMBL/GenBank/DDBJ databases">
        <title>Complete sequence of Thiomicrospira crunogena XCL-2.</title>
        <authorList>
            <consortium name="US DOE Joint Genome Institute"/>
            <person name="Copeland A."/>
            <person name="Lucas S."/>
            <person name="Lapidus A."/>
            <person name="Barry K."/>
            <person name="Detter J.C."/>
            <person name="Glavina del Rio T."/>
            <person name="Hammon N."/>
            <person name="Israni S."/>
            <person name="Dalin E."/>
            <person name="Tice H."/>
            <person name="Pitluck S."/>
            <person name="Chain P."/>
            <person name="Malfatti S."/>
            <person name="Shin M."/>
            <person name="Vergez L."/>
            <person name="Schmutz J."/>
            <person name="Larimer F."/>
            <person name="Land M."/>
            <person name="Hauser L."/>
            <person name="Kyrpides N."/>
            <person name="Lykidis A."/>
            <person name="Scott K.M."/>
            <person name="Sievert S."/>
            <person name="Kerfeld C."/>
            <person name="Freyermuth S."/>
            <person name="Dobrinski K."/>
            <person name="Boller A."/>
            <person name="Fitzpatrick K."/>
            <person name="Thoma P."/>
            <person name="Moore J."/>
            <person name="Richardson P."/>
        </authorList>
    </citation>
    <scope>NUCLEOTIDE SEQUENCE</scope>
    <source>
        <strain evidence="1">XCL-2</strain>
    </source>
</reference>
<evidence type="ECO:0008006" key="2">
    <source>
        <dbReference type="Google" id="ProtNLM"/>
    </source>
</evidence>
<sequence>MRSFVSIVFFMLITHTVYGYANPKTDLFDVRILQNEAADSKKSLDDSLLDAIKIELVRLTGNPEFILQNEAKTFIQNPKAWLKSYRYEPYEQDGVRVGTFLVFEFDQERFYDYFQKQGFVIWPYANRPVTYVMGSQLIAGTLVKLNRQNLSYLPKMDFRNKANQLGLPYEIPSNEGQWIYPDSTDGFNPRIPDLLQGTEASYLLSFQVVSDIDGSERFKWQLFNRNGQSLLQAEASGSSSSVYFEATLQQLMQMYSAPYREQAEFLGSLTLVVKDVTSVERLTKAEEALIDLKPIVHQARLSAVSEKKATFEIVYQGDYNRLLEHLQKIDDLQLIQDDAVIGQVIAKWL</sequence>
<dbReference type="EMBL" id="CP000109">
    <property type="protein sequence ID" value="ABB41642.1"/>
    <property type="molecule type" value="Genomic_DNA"/>
</dbReference>
<accession>Q31GT1</accession>
<dbReference type="eggNOG" id="COG3249">
    <property type="taxonomic scope" value="Bacteria"/>
</dbReference>
<gene>
    <name evidence="1" type="ordered locus">Tcr_1047</name>
</gene>
<dbReference type="KEGG" id="tcx:Tcr_1047"/>
<name>Q31GT1_HYDCU</name>
<proteinExistence type="predicted"/>
<organism evidence="1">
    <name type="scientific">Hydrogenovibrio crunogenus (strain DSM 25203 / XCL-2)</name>
    <name type="common">Thiomicrospira crunogena</name>
    <dbReference type="NCBI Taxonomy" id="317025"/>
    <lineage>
        <taxon>Bacteria</taxon>
        <taxon>Pseudomonadati</taxon>
        <taxon>Pseudomonadota</taxon>
        <taxon>Gammaproteobacteria</taxon>
        <taxon>Thiotrichales</taxon>
        <taxon>Piscirickettsiaceae</taxon>
        <taxon>Hydrogenovibrio</taxon>
    </lineage>
</organism>
<protein>
    <recommendedName>
        <fullName evidence="2">DUF2066 domain-containing protein</fullName>
    </recommendedName>
</protein>
<evidence type="ECO:0000313" key="1">
    <source>
        <dbReference type="EMBL" id="ABB41642.1"/>
    </source>
</evidence>
<dbReference type="OrthoDB" id="5614785at2"/>